<dbReference type="Gene3D" id="3.40.50.300">
    <property type="entry name" value="P-loop containing nucleotide triphosphate hydrolases"/>
    <property type="match status" value="1"/>
</dbReference>
<dbReference type="AlphaFoldDB" id="A0A846XD53"/>
<evidence type="ECO:0000256" key="1">
    <source>
        <dbReference type="ARBA" id="ARBA00004496"/>
    </source>
</evidence>
<keyword evidence="12" id="KW-0808">Transferase</keyword>
<dbReference type="GO" id="GO:0005737">
    <property type="term" value="C:cytoplasm"/>
    <property type="evidence" value="ECO:0007669"/>
    <property type="project" value="UniProtKB-SubCell"/>
</dbReference>
<protein>
    <recommendedName>
        <fullName evidence="3">tRNA threonylcarbamoyladenosine biosynthesis protein TsaE</fullName>
    </recommendedName>
    <alternativeName>
        <fullName evidence="11">t(6)A37 threonylcarbamoyladenosine biosynthesis protein TsaE</fullName>
    </alternativeName>
</protein>
<proteinExistence type="inferred from homology"/>
<sequence length="189" mass="19960">MPPWTGCCYAPGWSARTACTRPAVAEHIDGQPASYEQRFERELPTVADTEALGRDLASGLRAGDLVVLDGPLGAGKTALTRGIAAGLGVGGRVSSPTFVIARRHPAGPRADGPPVALVHVDAYRLGGSLDELDALDLDTELDDAVVVVEWGSGVVERLTGRHLLVRMAREPESEVRSATWEWVATGLGE</sequence>
<dbReference type="EMBL" id="JAAXOO010000003">
    <property type="protein sequence ID" value="NKY34311.1"/>
    <property type="molecule type" value="Genomic_DNA"/>
</dbReference>
<dbReference type="PANTHER" id="PTHR33540:SF2">
    <property type="entry name" value="TRNA THREONYLCARBAMOYLADENOSINE BIOSYNTHESIS PROTEIN TSAE"/>
    <property type="match status" value="1"/>
</dbReference>
<comment type="similarity">
    <text evidence="2">Belongs to the TsaE family.</text>
</comment>
<evidence type="ECO:0000256" key="10">
    <source>
        <dbReference type="ARBA" id="ARBA00024908"/>
    </source>
</evidence>
<dbReference type="GO" id="GO:0002949">
    <property type="term" value="P:tRNA threonylcarbamoyladenosine modification"/>
    <property type="evidence" value="ECO:0007669"/>
    <property type="project" value="InterPro"/>
</dbReference>
<evidence type="ECO:0000256" key="6">
    <source>
        <dbReference type="ARBA" id="ARBA00022723"/>
    </source>
</evidence>
<keyword evidence="5" id="KW-0819">tRNA processing</keyword>
<evidence type="ECO:0000256" key="2">
    <source>
        <dbReference type="ARBA" id="ARBA00007599"/>
    </source>
</evidence>
<keyword evidence="8" id="KW-0067">ATP-binding</keyword>
<dbReference type="Proteomes" id="UP000565715">
    <property type="component" value="Unassembled WGS sequence"/>
</dbReference>
<keyword evidence="4" id="KW-0963">Cytoplasm</keyword>
<evidence type="ECO:0000256" key="8">
    <source>
        <dbReference type="ARBA" id="ARBA00022840"/>
    </source>
</evidence>
<evidence type="ECO:0000256" key="3">
    <source>
        <dbReference type="ARBA" id="ARBA00019010"/>
    </source>
</evidence>
<dbReference type="Pfam" id="PF02367">
    <property type="entry name" value="TsaE"/>
    <property type="match status" value="1"/>
</dbReference>
<evidence type="ECO:0000313" key="13">
    <source>
        <dbReference type="Proteomes" id="UP000565715"/>
    </source>
</evidence>
<keyword evidence="9" id="KW-0460">Magnesium</keyword>
<dbReference type="NCBIfam" id="TIGR00150">
    <property type="entry name" value="T6A_YjeE"/>
    <property type="match status" value="1"/>
</dbReference>
<keyword evidence="13" id="KW-1185">Reference proteome</keyword>
<keyword evidence="6" id="KW-0479">Metal-binding</keyword>
<dbReference type="GO" id="GO:0046872">
    <property type="term" value="F:metal ion binding"/>
    <property type="evidence" value="ECO:0007669"/>
    <property type="project" value="UniProtKB-KW"/>
</dbReference>
<evidence type="ECO:0000256" key="4">
    <source>
        <dbReference type="ARBA" id="ARBA00022490"/>
    </source>
</evidence>
<evidence type="ECO:0000256" key="5">
    <source>
        <dbReference type="ARBA" id="ARBA00022694"/>
    </source>
</evidence>
<comment type="subcellular location">
    <subcellularLocation>
        <location evidence="1">Cytoplasm</location>
    </subcellularLocation>
</comment>
<dbReference type="GO" id="GO:0016740">
    <property type="term" value="F:transferase activity"/>
    <property type="evidence" value="ECO:0007669"/>
    <property type="project" value="UniProtKB-KW"/>
</dbReference>
<name>A0A846XD53_9NOCA</name>
<dbReference type="InterPro" id="IPR027417">
    <property type="entry name" value="P-loop_NTPase"/>
</dbReference>
<evidence type="ECO:0000313" key="12">
    <source>
        <dbReference type="EMBL" id="NKY34311.1"/>
    </source>
</evidence>
<evidence type="ECO:0000256" key="7">
    <source>
        <dbReference type="ARBA" id="ARBA00022741"/>
    </source>
</evidence>
<organism evidence="12 13">
    <name type="scientific">Nocardia speluncae</name>
    <dbReference type="NCBI Taxonomy" id="419477"/>
    <lineage>
        <taxon>Bacteria</taxon>
        <taxon>Bacillati</taxon>
        <taxon>Actinomycetota</taxon>
        <taxon>Actinomycetes</taxon>
        <taxon>Mycobacteriales</taxon>
        <taxon>Nocardiaceae</taxon>
        <taxon>Nocardia</taxon>
    </lineage>
</organism>
<dbReference type="GO" id="GO:0005524">
    <property type="term" value="F:ATP binding"/>
    <property type="evidence" value="ECO:0007669"/>
    <property type="project" value="UniProtKB-KW"/>
</dbReference>
<reference evidence="12 13" key="1">
    <citation type="submission" date="2020-04" db="EMBL/GenBank/DDBJ databases">
        <title>MicrobeNet Type strains.</title>
        <authorList>
            <person name="Nicholson A.C."/>
        </authorList>
    </citation>
    <scope>NUCLEOTIDE SEQUENCE [LARGE SCALE GENOMIC DNA]</scope>
    <source>
        <strain evidence="12 13">DSM 45078</strain>
    </source>
</reference>
<accession>A0A846XD53</accession>
<dbReference type="SUPFAM" id="SSF52540">
    <property type="entry name" value="P-loop containing nucleoside triphosphate hydrolases"/>
    <property type="match status" value="1"/>
</dbReference>
<comment type="function">
    <text evidence="10">Required for the formation of a threonylcarbamoyl group on adenosine at position 37 (t(6)A37) in tRNAs that read codons beginning with adenine. Is involved in the transfer of the threonylcarbamoyl moiety of threonylcarbamoyl-AMP (TC-AMP) to the N6 group of A37, together with TsaD and TsaB. TsaE seems to play an indirect role in the t(6)A biosynthesis pathway, possibly in regulating the core enzymatic function of TsaD.</text>
</comment>
<dbReference type="InterPro" id="IPR003442">
    <property type="entry name" value="T6A_TsaE"/>
</dbReference>
<gene>
    <name evidence="12" type="primary">tsaE</name>
    <name evidence="12" type="ORF">HGA13_14665</name>
</gene>
<evidence type="ECO:0000256" key="11">
    <source>
        <dbReference type="ARBA" id="ARBA00032441"/>
    </source>
</evidence>
<comment type="caution">
    <text evidence="12">The sequence shown here is derived from an EMBL/GenBank/DDBJ whole genome shotgun (WGS) entry which is preliminary data.</text>
</comment>
<keyword evidence="7" id="KW-0547">Nucleotide-binding</keyword>
<dbReference type="PANTHER" id="PTHR33540">
    <property type="entry name" value="TRNA THREONYLCARBAMOYLADENOSINE BIOSYNTHESIS PROTEIN TSAE"/>
    <property type="match status" value="1"/>
</dbReference>
<evidence type="ECO:0000256" key="9">
    <source>
        <dbReference type="ARBA" id="ARBA00022842"/>
    </source>
</evidence>